<comment type="caution">
    <text evidence="1">The sequence shown here is derived from an EMBL/GenBank/DDBJ whole genome shotgun (WGS) entry which is preliminary data.</text>
</comment>
<protein>
    <submittedName>
        <fullName evidence="1">Uncharacterized protein</fullName>
    </submittedName>
</protein>
<sequence>MLFLEDRDGFIGDDVDGHLYFTETTISSFTQEESESSEAEKILNHPVGNGQATIGIIHSPKAAVLTAGGSNNDNLFNLNPTDENCLIWSGCFSRPNADSSIIRPGEAKRDDFSTQMTKTITLMIPKEGMLNWLIRC</sequence>
<evidence type="ECO:0000313" key="1">
    <source>
        <dbReference type="EMBL" id="CAH0047944.1"/>
    </source>
</evidence>
<gene>
    <name evidence="1" type="ORF">CSOL1703_00016196</name>
</gene>
<feature type="non-terminal residue" evidence="1">
    <location>
        <position position="136"/>
    </location>
</feature>
<dbReference type="AlphaFoldDB" id="A0A9N9Z2M5"/>
<proteinExistence type="predicted"/>
<name>A0A9N9Z2M5_9HYPO</name>
<reference evidence="1" key="1">
    <citation type="submission" date="2021-10" db="EMBL/GenBank/DDBJ databases">
        <authorList>
            <person name="Piombo E."/>
        </authorList>
    </citation>
    <scope>NUCLEOTIDE SEQUENCE</scope>
</reference>
<keyword evidence="2" id="KW-1185">Reference proteome</keyword>
<accession>A0A9N9Z2M5</accession>
<evidence type="ECO:0000313" key="2">
    <source>
        <dbReference type="Proteomes" id="UP000775872"/>
    </source>
</evidence>
<dbReference type="EMBL" id="CABFOC020000034">
    <property type="protein sequence ID" value="CAH0047944.1"/>
    <property type="molecule type" value="Genomic_DNA"/>
</dbReference>
<dbReference type="Proteomes" id="UP000775872">
    <property type="component" value="Unassembled WGS sequence"/>
</dbReference>
<organism evidence="1 2">
    <name type="scientific">Clonostachys solani</name>
    <dbReference type="NCBI Taxonomy" id="160281"/>
    <lineage>
        <taxon>Eukaryota</taxon>
        <taxon>Fungi</taxon>
        <taxon>Dikarya</taxon>
        <taxon>Ascomycota</taxon>
        <taxon>Pezizomycotina</taxon>
        <taxon>Sordariomycetes</taxon>
        <taxon>Hypocreomycetidae</taxon>
        <taxon>Hypocreales</taxon>
        <taxon>Bionectriaceae</taxon>
        <taxon>Clonostachys</taxon>
    </lineage>
</organism>